<protein>
    <submittedName>
        <fullName evidence="1">Uncharacterized protein</fullName>
    </submittedName>
</protein>
<gene>
    <name evidence="1" type="ORF">R1flu_025110</name>
</gene>
<dbReference type="AlphaFoldDB" id="A0ABD1XWT5"/>
<comment type="caution">
    <text evidence="1">The sequence shown here is derived from an EMBL/GenBank/DDBJ whole genome shotgun (WGS) entry which is preliminary data.</text>
</comment>
<sequence>MARRGWRIDAGVVVSRPYYQKVIFPYWMYVRVYPDRVNNLNGFLNEDYVKGCGMYYCTMDGCLMKNSRRCAIAHHIKKGHGLSIDNEHIKKGGIKKWKAQVVSDPGLSKRRMLRHSTMID</sequence>
<evidence type="ECO:0000313" key="2">
    <source>
        <dbReference type="Proteomes" id="UP001605036"/>
    </source>
</evidence>
<proteinExistence type="predicted"/>
<organism evidence="1 2">
    <name type="scientific">Riccia fluitans</name>
    <dbReference type="NCBI Taxonomy" id="41844"/>
    <lineage>
        <taxon>Eukaryota</taxon>
        <taxon>Viridiplantae</taxon>
        <taxon>Streptophyta</taxon>
        <taxon>Embryophyta</taxon>
        <taxon>Marchantiophyta</taxon>
        <taxon>Marchantiopsida</taxon>
        <taxon>Marchantiidae</taxon>
        <taxon>Marchantiales</taxon>
        <taxon>Ricciaceae</taxon>
        <taxon>Riccia</taxon>
    </lineage>
</organism>
<dbReference type="Proteomes" id="UP001605036">
    <property type="component" value="Unassembled WGS sequence"/>
</dbReference>
<evidence type="ECO:0000313" key="1">
    <source>
        <dbReference type="EMBL" id="KAL2613418.1"/>
    </source>
</evidence>
<accession>A0ABD1XWT5</accession>
<dbReference type="EMBL" id="JBHFFA010000007">
    <property type="protein sequence ID" value="KAL2613418.1"/>
    <property type="molecule type" value="Genomic_DNA"/>
</dbReference>
<name>A0ABD1XWT5_9MARC</name>
<keyword evidence="2" id="KW-1185">Reference proteome</keyword>
<reference evidence="1 2" key="1">
    <citation type="submission" date="2024-09" db="EMBL/GenBank/DDBJ databases">
        <title>Chromosome-scale assembly of Riccia fluitans.</title>
        <authorList>
            <person name="Paukszto L."/>
            <person name="Sawicki J."/>
            <person name="Karawczyk K."/>
            <person name="Piernik-Szablinska J."/>
            <person name="Szczecinska M."/>
            <person name="Mazdziarz M."/>
        </authorList>
    </citation>
    <scope>NUCLEOTIDE SEQUENCE [LARGE SCALE GENOMIC DNA]</scope>
    <source>
        <strain evidence="1">Rf_01</strain>
        <tissue evidence="1">Aerial parts of the thallus</tissue>
    </source>
</reference>